<feature type="domain" description="Mur ligase central" evidence="12">
    <location>
        <begin position="109"/>
        <end position="292"/>
    </location>
</feature>
<evidence type="ECO:0000256" key="2">
    <source>
        <dbReference type="ARBA" id="ARBA00022618"/>
    </source>
</evidence>
<dbReference type="Pfam" id="PF01225">
    <property type="entry name" value="Mur_ligase"/>
    <property type="match status" value="1"/>
</dbReference>
<keyword evidence="9" id="KW-0460">Magnesium</keyword>
<dbReference type="InterPro" id="IPR050061">
    <property type="entry name" value="MurCDEF_pg_biosynth"/>
</dbReference>
<keyword evidence="3 9" id="KW-0547">Nucleotide-binding</keyword>
<comment type="catalytic activity">
    <reaction evidence="9">
        <text>UDP-N-acetyl-alpha-D-muramate + L-alanyl-gamma-D-glutamyl-meso-2,6-diaminopimelate + ATP = UDP-N-acetyl-alpha-D-muramoyl-L-alanyl-gamma-D-glutamyl-meso-2,6-diaminopimelate + ADP + phosphate + H(+)</text>
        <dbReference type="Rhea" id="RHEA:29563"/>
        <dbReference type="ChEBI" id="CHEBI:15378"/>
        <dbReference type="ChEBI" id="CHEBI:30616"/>
        <dbReference type="ChEBI" id="CHEBI:43474"/>
        <dbReference type="ChEBI" id="CHEBI:61401"/>
        <dbReference type="ChEBI" id="CHEBI:70757"/>
        <dbReference type="ChEBI" id="CHEBI:83905"/>
        <dbReference type="ChEBI" id="CHEBI:456216"/>
        <dbReference type="EC" id="6.3.2.45"/>
    </reaction>
</comment>
<keyword evidence="7 9" id="KW-0131">Cell cycle</keyword>
<dbReference type="Gene3D" id="3.90.190.20">
    <property type="entry name" value="Mur ligase, C-terminal domain"/>
    <property type="match status" value="1"/>
</dbReference>
<dbReference type="PANTHER" id="PTHR43445:SF5">
    <property type="entry name" value="UDP-N-ACETYLMURAMATE--L-ALANYL-GAMMA-D-GLUTAMYL-MESO-2,6-DIAMINOHEPTANDIOATE LIGASE"/>
    <property type="match status" value="1"/>
</dbReference>
<dbReference type="SUPFAM" id="SSF51984">
    <property type="entry name" value="MurCD N-terminal domain"/>
    <property type="match status" value="1"/>
</dbReference>
<keyword evidence="14" id="KW-1185">Reference proteome</keyword>
<dbReference type="EMBL" id="MLAA01000004">
    <property type="protein sequence ID" value="OOF71156.1"/>
    <property type="molecule type" value="Genomic_DNA"/>
</dbReference>
<evidence type="ECO:0000259" key="10">
    <source>
        <dbReference type="Pfam" id="PF01225"/>
    </source>
</evidence>
<keyword evidence="1 9" id="KW-0436">Ligase</keyword>
<evidence type="ECO:0000256" key="3">
    <source>
        <dbReference type="ARBA" id="ARBA00022741"/>
    </source>
</evidence>
<dbReference type="RefSeq" id="WP_077462365.1">
    <property type="nucleotide sequence ID" value="NZ_MLAA01000004.1"/>
</dbReference>
<evidence type="ECO:0000313" key="13">
    <source>
        <dbReference type="EMBL" id="OOF71156.1"/>
    </source>
</evidence>
<comment type="function">
    <text evidence="9">Reutilizes the intact tripeptide L-alanyl-gamma-D-glutamyl-meso-diaminopimelate by linking it to UDP-N-acetylmuramate.</text>
</comment>
<dbReference type="InterPro" id="IPR036615">
    <property type="entry name" value="Mur_ligase_C_dom_sf"/>
</dbReference>
<keyword evidence="6 9" id="KW-0573">Peptidoglycan synthesis</keyword>
<keyword evidence="4 9" id="KW-0067">ATP-binding</keyword>
<evidence type="ECO:0000256" key="5">
    <source>
        <dbReference type="ARBA" id="ARBA00022960"/>
    </source>
</evidence>
<dbReference type="Pfam" id="PF02875">
    <property type="entry name" value="Mur_ligase_C"/>
    <property type="match status" value="1"/>
</dbReference>
<sequence>MKHIHILGICGTFMGGVAVIAKQMGFKVTGSDINVYPPMSTFLTEQGIDIIPNYDIEQLQPAPDIVIIGNAIKRGNPCVEYILENAVPYTSGPQWLHDYLLRDRWVLAVSGTHGKTTTTGMLAWILDQCGLNPGFLIGGIAGNFGISARLGESRFFVIEADEYDTAFFDKRSKFVHYNPKTLIINNLSFDHADIFDDLKAIQRQFHHMIRTIASNGRILSFADEQNVKETLAMGCWSERQFLGKNHQWYAERINNDCSQFAVYYEGHKVAEVNWGIVGQHNMHNALMAISAAHHIGIGIEQACLALGSFINAKRRLEIKGTVNSITVYDDFAHHPEAILATLTALRDKIGGRERIIAVLEPRSNTMKMGIHKSEIAPTLGRADIVFIFQPDNISWDVVEIVNDCIQPAYWSGNLDKLTDMIVAEAKPTDHILVMSNGSFGGIHQKLLDKLQQKIAQ</sequence>
<evidence type="ECO:0000256" key="6">
    <source>
        <dbReference type="ARBA" id="ARBA00022984"/>
    </source>
</evidence>
<dbReference type="Gene3D" id="3.40.1190.10">
    <property type="entry name" value="Mur-like, catalytic domain"/>
    <property type="match status" value="1"/>
</dbReference>
<evidence type="ECO:0000256" key="4">
    <source>
        <dbReference type="ARBA" id="ARBA00022840"/>
    </source>
</evidence>
<keyword evidence="8 9" id="KW-0961">Cell wall biogenesis/degradation</keyword>
<gene>
    <name evidence="9" type="primary">mpl</name>
    <name evidence="13" type="ORF">BKG89_01190</name>
</gene>
<comment type="caution">
    <text evidence="13">The sequence shown here is derived from an EMBL/GenBank/DDBJ whole genome shotgun (WGS) entry which is preliminary data.</text>
</comment>
<dbReference type="InterPro" id="IPR005757">
    <property type="entry name" value="Mpl"/>
</dbReference>
<dbReference type="SUPFAM" id="SSF53623">
    <property type="entry name" value="MurD-like peptide ligases, catalytic domain"/>
    <property type="match status" value="1"/>
</dbReference>
<evidence type="ECO:0000256" key="9">
    <source>
        <dbReference type="HAMAP-Rule" id="MF_02020"/>
    </source>
</evidence>
<dbReference type="InterPro" id="IPR004101">
    <property type="entry name" value="Mur_ligase_C"/>
</dbReference>
<feature type="domain" description="Mur ligase N-terminal catalytic" evidence="10">
    <location>
        <begin position="3"/>
        <end position="100"/>
    </location>
</feature>
<comment type="cofactor">
    <cofactor evidence="9">
        <name>Mg(2+)</name>
        <dbReference type="ChEBI" id="CHEBI:18420"/>
    </cofactor>
</comment>
<dbReference type="SUPFAM" id="SSF53244">
    <property type="entry name" value="MurD-like peptide ligases, peptide-binding domain"/>
    <property type="match status" value="1"/>
</dbReference>
<keyword evidence="5 9" id="KW-0133">Cell shape</keyword>
<dbReference type="Pfam" id="PF08245">
    <property type="entry name" value="Mur_ligase_M"/>
    <property type="match status" value="1"/>
</dbReference>
<dbReference type="PANTHER" id="PTHR43445">
    <property type="entry name" value="UDP-N-ACETYLMURAMATE--L-ALANINE LIGASE-RELATED"/>
    <property type="match status" value="1"/>
</dbReference>
<accession>A0ABX3KZB4</accession>
<evidence type="ECO:0000256" key="1">
    <source>
        <dbReference type="ARBA" id="ARBA00022598"/>
    </source>
</evidence>
<evidence type="ECO:0000313" key="14">
    <source>
        <dbReference type="Proteomes" id="UP000188820"/>
    </source>
</evidence>
<dbReference type="InterPro" id="IPR013221">
    <property type="entry name" value="Mur_ligase_cen"/>
</dbReference>
<evidence type="ECO:0000259" key="11">
    <source>
        <dbReference type="Pfam" id="PF02875"/>
    </source>
</evidence>
<keyword evidence="2 9" id="KW-0132">Cell division</keyword>
<dbReference type="InterPro" id="IPR036565">
    <property type="entry name" value="Mur-like_cat_sf"/>
</dbReference>
<dbReference type="Gene3D" id="3.40.50.720">
    <property type="entry name" value="NAD(P)-binding Rossmann-like Domain"/>
    <property type="match status" value="1"/>
</dbReference>
<reference evidence="13 14" key="1">
    <citation type="submission" date="2016-10" db="EMBL/GenBank/DDBJ databases">
        <title>Rodentibacter gen. nov. and new species.</title>
        <authorList>
            <person name="Christensen H."/>
        </authorList>
    </citation>
    <scope>NUCLEOTIDE SEQUENCE [LARGE SCALE GENOMIC DNA]</scope>
    <source>
        <strain evidence="13 14">1998236014</strain>
    </source>
</reference>
<organism evidence="13 14">
    <name type="scientific">Rodentibacter caecimuris</name>
    <dbReference type="NCBI Taxonomy" id="1796644"/>
    <lineage>
        <taxon>Bacteria</taxon>
        <taxon>Pseudomonadati</taxon>
        <taxon>Pseudomonadota</taxon>
        <taxon>Gammaproteobacteria</taxon>
        <taxon>Pasteurellales</taxon>
        <taxon>Pasteurellaceae</taxon>
        <taxon>Rodentibacter</taxon>
    </lineage>
</organism>
<feature type="binding site" evidence="9">
    <location>
        <begin position="111"/>
        <end position="117"/>
    </location>
    <ligand>
        <name>ATP</name>
        <dbReference type="ChEBI" id="CHEBI:30616"/>
    </ligand>
</feature>
<feature type="domain" description="Mur ligase C-terminal" evidence="11">
    <location>
        <begin position="314"/>
        <end position="437"/>
    </location>
</feature>
<protein>
    <recommendedName>
        <fullName evidence="9">UDP-N-acetylmuramate--L-alanyl-gamma-D-glutamyl-meso-2,6-diaminoheptandioate ligase</fullName>
        <ecNumber evidence="9">6.3.2.45</ecNumber>
    </recommendedName>
    <alternativeName>
        <fullName evidence="9">Murein peptide ligase</fullName>
    </alternativeName>
    <alternativeName>
        <fullName evidence="9">UDP-N-acetylmuramate:L-alanyl-gamma-D-glutamyl-meso-diaminopimelate ligase</fullName>
    </alternativeName>
</protein>
<comment type="pathway">
    <text evidence="9">Cell wall biogenesis; peptidoglycan recycling.</text>
</comment>
<dbReference type="HAMAP" id="MF_02020">
    <property type="entry name" value="Mpl"/>
    <property type="match status" value="1"/>
</dbReference>
<evidence type="ECO:0000256" key="7">
    <source>
        <dbReference type="ARBA" id="ARBA00023306"/>
    </source>
</evidence>
<dbReference type="InterPro" id="IPR000713">
    <property type="entry name" value="Mur_ligase_N"/>
</dbReference>
<dbReference type="EC" id="6.3.2.45" evidence="9"/>
<dbReference type="NCBIfam" id="TIGR01081">
    <property type="entry name" value="mpl"/>
    <property type="match status" value="1"/>
</dbReference>
<proteinExistence type="inferred from homology"/>
<name>A0ABX3KZB4_9PAST</name>
<dbReference type="Proteomes" id="UP000188820">
    <property type="component" value="Unassembled WGS sequence"/>
</dbReference>
<evidence type="ECO:0000256" key="8">
    <source>
        <dbReference type="ARBA" id="ARBA00023316"/>
    </source>
</evidence>
<comment type="similarity">
    <text evidence="9">Belongs to the MurCDEF family. Mpl subfamily.</text>
</comment>
<dbReference type="GO" id="GO:0016874">
    <property type="term" value="F:ligase activity"/>
    <property type="evidence" value="ECO:0007669"/>
    <property type="project" value="UniProtKB-KW"/>
</dbReference>
<evidence type="ECO:0000259" key="12">
    <source>
        <dbReference type="Pfam" id="PF08245"/>
    </source>
</evidence>